<dbReference type="Gene3D" id="3.30.450.20">
    <property type="entry name" value="PAS domain"/>
    <property type="match status" value="2"/>
</dbReference>
<comment type="similarity">
    <text evidence="3">Belongs to the methyl-accepting chemotaxis (MCP) protein family.</text>
</comment>
<dbReference type="Gene3D" id="1.10.287.950">
    <property type="entry name" value="Methyl-accepting chemotaxis protein"/>
    <property type="match status" value="1"/>
</dbReference>
<dbReference type="PANTHER" id="PTHR43531:SF14">
    <property type="entry name" value="METHYL-ACCEPTING CHEMOTAXIS PROTEIN I-RELATED"/>
    <property type="match status" value="1"/>
</dbReference>
<keyword evidence="1" id="KW-0488">Methylation</keyword>
<evidence type="ECO:0000256" key="2">
    <source>
        <dbReference type="ARBA" id="ARBA00023224"/>
    </source>
</evidence>
<dbReference type="CDD" id="cd00130">
    <property type="entry name" value="PAS"/>
    <property type="match status" value="1"/>
</dbReference>
<evidence type="ECO:0000256" key="5">
    <source>
        <dbReference type="SAM" id="MobiDB-lite"/>
    </source>
</evidence>
<evidence type="ECO:0000259" key="7">
    <source>
        <dbReference type="PROSITE" id="PS50885"/>
    </source>
</evidence>
<keyword evidence="9" id="KW-1185">Reference proteome</keyword>
<feature type="domain" description="HAMP" evidence="7">
    <location>
        <begin position="389"/>
        <end position="436"/>
    </location>
</feature>
<dbReference type="OrthoDB" id="9781845at2"/>
<feature type="region of interest" description="Disordered" evidence="5">
    <location>
        <begin position="449"/>
        <end position="477"/>
    </location>
</feature>
<dbReference type="InterPro" id="IPR003660">
    <property type="entry name" value="HAMP_dom"/>
</dbReference>
<dbReference type="InterPro" id="IPR051310">
    <property type="entry name" value="MCP_chemotaxis"/>
</dbReference>
<dbReference type="SUPFAM" id="SSF55785">
    <property type="entry name" value="PYP-like sensor domain (PAS domain)"/>
    <property type="match status" value="2"/>
</dbReference>
<dbReference type="Pfam" id="PF13188">
    <property type="entry name" value="PAS_8"/>
    <property type="match status" value="1"/>
</dbReference>
<feature type="compositionally biased region" description="Low complexity" evidence="5">
    <location>
        <begin position="467"/>
        <end position="477"/>
    </location>
</feature>
<dbReference type="SUPFAM" id="SSF58104">
    <property type="entry name" value="Methyl-accepting chemotaxis protein (MCP) signaling domain"/>
    <property type="match status" value="1"/>
</dbReference>
<dbReference type="PROSITE" id="PS50111">
    <property type="entry name" value="CHEMOTAXIS_TRANSDUC_2"/>
    <property type="match status" value="1"/>
</dbReference>
<comment type="caution">
    <text evidence="8">The sequence shown here is derived from an EMBL/GenBank/DDBJ whole genome shotgun (WGS) entry which is preliminary data.</text>
</comment>
<feature type="compositionally biased region" description="Polar residues" evidence="5">
    <location>
        <begin position="449"/>
        <end position="460"/>
    </location>
</feature>
<dbReference type="Pfam" id="PF00015">
    <property type="entry name" value="MCPsignal"/>
    <property type="match status" value="1"/>
</dbReference>
<feature type="region of interest" description="Disordered" evidence="5">
    <location>
        <begin position="1"/>
        <end position="102"/>
    </location>
</feature>
<feature type="non-terminal residue" evidence="8">
    <location>
        <position position="559"/>
    </location>
</feature>
<evidence type="ECO:0000313" key="8">
    <source>
        <dbReference type="EMBL" id="OOC09875.1"/>
    </source>
</evidence>
<dbReference type="InterPro" id="IPR004089">
    <property type="entry name" value="MCPsignal_dom"/>
</dbReference>
<dbReference type="Pfam" id="PF18947">
    <property type="entry name" value="HAMP_2"/>
    <property type="match status" value="1"/>
</dbReference>
<gene>
    <name evidence="8" type="ORF">B1A74_08790</name>
</gene>
<dbReference type="GO" id="GO:0006935">
    <property type="term" value="P:chemotaxis"/>
    <property type="evidence" value="ECO:0007669"/>
    <property type="project" value="InterPro"/>
</dbReference>
<dbReference type="SMART" id="SM00304">
    <property type="entry name" value="HAMP"/>
    <property type="match status" value="1"/>
</dbReference>
<dbReference type="Pfam" id="PF08448">
    <property type="entry name" value="PAS_4"/>
    <property type="match status" value="1"/>
</dbReference>
<dbReference type="InterPro" id="IPR013656">
    <property type="entry name" value="PAS_4"/>
</dbReference>
<dbReference type="GO" id="GO:0007165">
    <property type="term" value="P:signal transduction"/>
    <property type="evidence" value="ECO:0007669"/>
    <property type="project" value="UniProtKB-KW"/>
</dbReference>
<dbReference type="PRINTS" id="PR00260">
    <property type="entry name" value="CHEMTRNSDUCR"/>
</dbReference>
<dbReference type="STRING" id="252474.B1A74_08790"/>
<dbReference type="InterPro" id="IPR004090">
    <property type="entry name" value="Chemotax_Me-accpt_rcpt"/>
</dbReference>
<dbReference type="GO" id="GO:0004888">
    <property type="term" value="F:transmembrane signaling receptor activity"/>
    <property type="evidence" value="ECO:0007669"/>
    <property type="project" value="InterPro"/>
</dbReference>
<dbReference type="InterPro" id="IPR035965">
    <property type="entry name" value="PAS-like_dom_sf"/>
</dbReference>
<name>A0A1V2ZXQ9_9GAMM</name>
<evidence type="ECO:0000256" key="3">
    <source>
        <dbReference type="ARBA" id="ARBA00029447"/>
    </source>
</evidence>
<organism evidence="8 9">
    <name type="scientific">Thioalkalivibrio halophilus</name>
    <dbReference type="NCBI Taxonomy" id="252474"/>
    <lineage>
        <taxon>Bacteria</taxon>
        <taxon>Pseudomonadati</taxon>
        <taxon>Pseudomonadota</taxon>
        <taxon>Gammaproteobacteria</taxon>
        <taxon>Chromatiales</taxon>
        <taxon>Ectothiorhodospiraceae</taxon>
        <taxon>Thioalkalivibrio</taxon>
    </lineage>
</organism>
<dbReference type="CDD" id="cd06225">
    <property type="entry name" value="HAMP"/>
    <property type="match status" value="1"/>
</dbReference>
<dbReference type="Proteomes" id="UP000189177">
    <property type="component" value="Unassembled WGS sequence"/>
</dbReference>
<evidence type="ECO:0000313" key="9">
    <source>
        <dbReference type="Proteomes" id="UP000189177"/>
    </source>
</evidence>
<dbReference type="RefSeq" id="WP_077244415.1">
    <property type="nucleotide sequence ID" value="NZ_MUZR01000033.1"/>
</dbReference>
<dbReference type="PANTHER" id="PTHR43531">
    <property type="entry name" value="PROTEIN ICFG"/>
    <property type="match status" value="1"/>
</dbReference>
<dbReference type="AlphaFoldDB" id="A0A1V2ZXQ9"/>
<feature type="compositionally biased region" description="Polar residues" evidence="5">
    <location>
        <begin position="69"/>
        <end position="96"/>
    </location>
</feature>
<dbReference type="PROSITE" id="PS50885">
    <property type="entry name" value="HAMP"/>
    <property type="match status" value="1"/>
</dbReference>
<dbReference type="EMBL" id="MUZR01000033">
    <property type="protein sequence ID" value="OOC09875.1"/>
    <property type="molecule type" value="Genomic_DNA"/>
</dbReference>
<dbReference type="GO" id="GO:0005886">
    <property type="term" value="C:plasma membrane"/>
    <property type="evidence" value="ECO:0007669"/>
    <property type="project" value="TreeGrafter"/>
</dbReference>
<reference evidence="8 9" key="1">
    <citation type="submission" date="2017-02" db="EMBL/GenBank/DDBJ databases">
        <title>Genomic diversity within the haloalkaliphilic genus Thioalkalivibrio.</title>
        <authorList>
            <person name="Ahn A.-C."/>
            <person name="Meier-Kolthoff J."/>
            <person name="Overmars L."/>
            <person name="Richter M."/>
            <person name="Woyke T."/>
            <person name="Sorokin D.Y."/>
            <person name="Muyzer G."/>
        </authorList>
    </citation>
    <scope>NUCLEOTIDE SEQUENCE [LARGE SCALE GENOMIC DNA]</scope>
    <source>
        <strain evidence="8 9">HL17</strain>
    </source>
</reference>
<evidence type="ECO:0000259" key="6">
    <source>
        <dbReference type="PROSITE" id="PS50111"/>
    </source>
</evidence>
<accession>A0A1V2ZXQ9</accession>
<keyword evidence="2 4" id="KW-0807">Transducer</keyword>
<sequence>MSTRKRNKLGNDPLGWMDDGDEARSEPSDEPPQTEASGSDDTGDAAEGEARPARRKAPAKGRSRKNAGSARTETPQQASSEDSTMAEKTQNANASEQRPDGEFLRAACEGSRMSVMMCDADMNIIYANESVVELLRERREVLRERFPGFDPDNLVGQSIDQFHQNPAHQRAILQDPSRLPWDAEISIADIEFKLRASAIVDESGQYRGNMVEWQDVTERNRFEREVARMRSAFEGANQAQMMTDDHLRVVYANPAALDLLREHRNELQGYARDFDPLQPKGCDLSEMYRDAARPGGSQRLPEKHELRIGELQLDLRATELRDEDGNPSGYMVAWEDVTDLRLAEQNIDALIRDAARGKLDERLTPDDYDGFVKNIAEGVNELLDAVVPPLREGSRVMQAMSEGDLTARLEGDFQGEFAEFRDAIHDTIDNLDRLVGQILEGANNVRSASSEIAQGNTDLSQRTEEQASSLEETASSMEEMTSTVKSNADNSKQANQLAVAARDKAAEGGEVVGKAVTAMGEINQSSKKISDIIGVIDEIAFQTNLLALNAAVEAARAGE</sequence>
<dbReference type="InterPro" id="IPR000014">
    <property type="entry name" value="PAS"/>
</dbReference>
<dbReference type="SMART" id="SM00091">
    <property type="entry name" value="PAS"/>
    <property type="match status" value="2"/>
</dbReference>
<feature type="compositionally biased region" description="Basic residues" evidence="5">
    <location>
        <begin position="53"/>
        <end position="65"/>
    </location>
</feature>
<dbReference type="SMART" id="SM00283">
    <property type="entry name" value="MA"/>
    <property type="match status" value="1"/>
</dbReference>
<evidence type="ECO:0000256" key="4">
    <source>
        <dbReference type="PROSITE-ProRule" id="PRU00284"/>
    </source>
</evidence>
<proteinExistence type="inferred from homology"/>
<protein>
    <submittedName>
        <fullName evidence="8">Methyl-accepting chemotaxis protein</fullName>
    </submittedName>
</protein>
<evidence type="ECO:0000256" key="1">
    <source>
        <dbReference type="ARBA" id="ARBA00022481"/>
    </source>
</evidence>
<feature type="domain" description="Methyl-accepting transducer" evidence="6">
    <location>
        <begin position="441"/>
        <end position="559"/>
    </location>
</feature>